<dbReference type="InterPro" id="IPR039425">
    <property type="entry name" value="RNA_pol_sigma-70-like"/>
</dbReference>
<dbReference type="Pfam" id="PF04542">
    <property type="entry name" value="Sigma70_r2"/>
    <property type="match status" value="1"/>
</dbReference>
<accession>A0ABS3Z5L7</accession>
<keyword evidence="3" id="KW-0731">Sigma factor</keyword>
<dbReference type="InterPro" id="IPR014327">
    <property type="entry name" value="RNA_pol_sigma70_bacteroid"/>
</dbReference>
<dbReference type="SUPFAM" id="SSF88946">
    <property type="entry name" value="Sigma2 domain of RNA polymerase sigma factors"/>
    <property type="match status" value="1"/>
</dbReference>
<dbReference type="Gene3D" id="1.10.1740.10">
    <property type="match status" value="1"/>
</dbReference>
<dbReference type="InterPro" id="IPR013324">
    <property type="entry name" value="RNA_pol_sigma_r3/r4-like"/>
</dbReference>
<dbReference type="EMBL" id="JAGHKO010000024">
    <property type="protein sequence ID" value="MBO9205441.1"/>
    <property type="molecule type" value="Genomic_DNA"/>
</dbReference>
<sequence>MEPSDLLVIEQIRAGNETAFDALFTAWYGKLQAYAFSVLQNETLAEEAVQNVFCRLWEKRQQWQVHTSMKAFLYISVYHQCMDGLRRVKRVRKYEHHVLQNTAEGLAAPAFGKAELNELEARLQHALSQLPDQCRAIFQLSRYGGMKYREIAEQLGISIKTVEANLCRALKHLRDQLADYL</sequence>
<evidence type="ECO:0000313" key="7">
    <source>
        <dbReference type="EMBL" id="MBO9205441.1"/>
    </source>
</evidence>
<dbReference type="InterPro" id="IPR036388">
    <property type="entry name" value="WH-like_DNA-bd_sf"/>
</dbReference>
<reference evidence="7 8" key="1">
    <citation type="submission" date="2021-03" db="EMBL/GenBank/DDBJ databases">
        <title>Assistant Professor.</title>
        <authorList>
            <person name="Huq M.A."/>
        </authorList>
    </citation>
    <scope>NUCLEOTIDE SEQUENCE [LARGE SCALE GENOMIC DNA]</scope>
    <source>
        <strain evidence="7 8">MAH-29</strain>
    </source>
</reference>
<feature type="domain" description="RNA polymerase sigma factor 70 region 4 type 2" evidence="6">
    <location>
        <begin position="122"/>
        <end position="173"/>
    </location>
</feature>
<protein>
    <submittedName>
        <fullName evidence="7">RNA polymerase sigma-70 factor</fullName>
    </submittedName>
</protein>
<dbReference type="InterPro" id="IPR013249">
    <property type="entry name" value="RNA_pol_sigma70_r4_t2"/>
</dbReference>
<evidence type="ECO:0000256" key="4">
    <source>
        <dbReference type="ARBA" id="ARBA00023163"/>
    </source>
</evidence>
<keyword evidence="4" id="KW-0804">Transcription</keyword>
<comment type="caution">
    <text evidence="7">The sequence shown here is derived from an EMBL/GenBank/DDBJ whole genome shotgun (WGS) entry which is preliminary data.</text>
</comment>
<name>A0ABS3Z5L7_9BACT</name>
<gene>
    <name evidence="7" type="ORF">J7I42_34445</name>
</gene>
<keyword evidence="8" id="KW-1185">Reference proteome</keyword>
<feature type="domain" description="RNA polymerase sigma-70 region 2" evidence="5">
    <location>
        <begin position="23"/>
        <end position="90"/>
    </location>
</feature>
<dbReference type="InterPro" id="IPR007627">
    <property type="entry name" value="RNA_pol_sigma70_r2"/>
</dbReference>
<dbReference type="Proteomes" id="UP000677244">
    <property type="component" value="Unassembled WGS sequence"/>
</dbReference>
<dbReference type="PANTHER" id="PTHR43133">
    <property type="entry name" value="RNA POLYMERASE ECF-TYPE SIGMA FACTO"/>
    <property type="match status" value="1"/>
</dbReference>
<proteinExistence type="inferred from homology"/>
<dbReference type="NCBIfam" id="TIGR02985">
    <property type="entry name" value="Sig70_bacteroi1"/>
    <property type="match status" value="1"/>
</dbReference>
<organism evidence="7 8">
    <name type="scientific">Niastella soli</name>
    <dbReference type="NCBI Taxonomy" id="2821487"/>
    <lineage>
        <taxon>Bacteria</taxon>
        <taxon>Pseudomonadati</taxon>
        <taxon>Bacteroidota</taxon>
        <taxon>Chitinophagia</taxon>
        <taxon>Chitinophagales</taxon>
        <taxon>Chitinophagaceae</taxon>
        <taxon>Niastella</taxon>
    </lineage>
</organism>
<dbReference type="RefSeq" id="WP_209145011.1">
    <property type="nucleotide sequence ID" value="NZ_JAGHKO010000024.1"/>
</dbReference>
<evidence type="ECO:0000256" key="2">
    <source>
        <dbReference type="ARBA" id="ARBA00023015"/>
    </source>
</evidence>
<evidence type="ECO:0000259" key="6">
    <source>
        <dbReference type="Pfam" id="PF08281"/>
    </source>
</evidence>
<dbReference type="PANTHER" id="PTHR43133:SF46">
    <property type="entry name" value="RNA POLYMERASE SIGMA-70 FACTOR ECF SUBFAMILY"/>
    <property type="match status" value="1"/>
</dbReference>
<dbReference type="InterPro" id="IPR013325">
    <property type="entry name" value="RNA_pol_sigma_r2"/>
</dbReference>
<evidence type="ECO:0000256" key="1">
    <source>
        <dbReference type="ARBA" id="ARBA00010641"/>
    </source>
</evidence>
<evidence type="ECO:0000259" key="5">
    <source>
        <dbReference type="Pfam" id="PF04542"/>
    </source>
</evidence>
<dbReference type="InterPro" id="IPR014284">
    <property type="entry name" value="RNA_pol_sigma-70_dom"/>
</dbReference>
<dbReference type="CDD" id="cd06171">
    <property type="entry name" value="Sigma70_r4"/>
    <property type="match status" value="1"/>
</dbReference>
<evidence type="ECO:0000256" key="3">
    <source>
        <dbReference type="ARBA" id="ARBA00023082"/>
    </source>
</evidence>
<comment type="similarity">
    <text evidence="1">Belongs to the sigma-70 factor family. ECF subfamily.</text>
</comment>
<dbReference type="Gene3D" id="1.10.10.10">
    <property type="entry name" value="Winged helix-like DNA-binding domain superfamily/Winged helix DNA-binding domain"/>
    <property type="match status" value="1"/>
</dbReference>
<evidence type="ECO:0000313" key="8">
    <source>
        <dbReference type="Proteomes" id="UP000677244"/>
    </source>
</evidence>
<dbReference type="Pfam" id="PF08281">
    <property type="entry name" value="Sigma70_r4_2"/>
    <property type="match status" value="1"/>
</dbReference>
<dbReference type="NCBIfam" id="TIGR02937">
    <property type="entry name" value="sigma70-ECF"/>
    <property type="match status" value="1"/>
</dbReference>
<keyword evidence="2" id="KW-0805">Transcription regulation</keyword>
<dbReference type="SUPFAM" id="SSF88659">
    <property type="entry name" value="Sigma3 and sigma4 domains of RNA polymerase sigma factors"/>
    <property type="match status" value="1"/>
</dbReference>